<dbReference type="GO" id="GO:0016020">
    <property type="term" value="C:membrane"/>
    <property type="evidence" value="ECO:0007669"/>
    <property type="project" value="InterPro"/>
</dbReference>
<reference evidence="5" key="1">
    <citation type="submission" date="2019-10" db="EMBL/GenBank/DDBJ databases">
        <authorList>
            <person name="Nor Muhammad N."/>
        </authorList>
    </citation>
    <scope>NUCLEOTIDE SEQUENCE</scope>
</reference>
<gene>
    <name evidence="5" type="primary">I1RT48</name>
</gene>
<keyword evidence="2 4" id="KW-1133">Transmembrane helix</keyword>
<evidence type="ECO:0000256" key="2">
    <source>
        <dbReference type="ARBA" id="ARBA00022989"/>
    </source>
</evidence>
<dbReference type="GO" id="GO:0005524">
    <property type="term" value="F:ATP binding"/>
    <property type="evidence" value="ECO:0007669"/>
    <property type="project" value="InterPro"/>
</dbReference>
<evidence type="ECO:0000256" key="3">
    <source>
        <dbReference type="ARBA" id="ARBA00023136"/>
    </source>
</evidence>
<accession>A0A5K1JUS0</accession>
<dbReference type="EMBL" id="LR724983">
    <property type="protein sequence ID" value="VWO95618.1"/>
    <property type="molecule type" value="Genomic_DNA"/>
</dbReference>
<proteinExistence type="predicted"/>
<keyword evidence="1 4" id="KW-0812">Transmembrane</keyword>
<dbReference type="AlphaFoldDB" id="A0A5K1JUS0"/>
<dbReference type="InterPro" id="IPR036640">
    <property type="entry name" value="ABC1_TM_sf"/>
</dbReference>
<dbReference type="Gene3D" id="1.20.1560.10">
    <property type="entry name" value="ABC transporter type 1, transmembrane domain"/>
    <property type="match status" value="1"/>
</dbReference>
<feature type="transmembrane region" description="Helical" evidence="4">
    <location>
        <begin position="12"/>
        <end position="34"/>
    </location>
</feature>
<evidence type="ECO:0000313" key="5">
    <source>
        <dbReference type="EMBL" id="VWO95618.1"/>
    </source>
</evidence>
<protein>
    <submittedName>
        <fullName evidence="5">N/A</fullName>
    </submittedName>
</protein>
<name>A0A5K1JUS0_9APHY</name>
<evidence type="ECO:0000256" key="4">
    <source>
        <dbReference type="SAM" id="Phobius"/>
    </source>
</evidence>
<keyword evidence="3 4" id="KW-0472">Membrane</keyword>
<sequence>MLINHGEATAGQIVNVMFTILMRSFSLAFLAPWIQASSQTRGAAAKLNETVDRVPSIALSSPDNLKPEK</sequence>
<organism evidence="5">
    <name type="scientific">Ganoderma boninense</name>
    <dbReference type="NCBI Taxonomy" id="34458"/>
    <lineage>
        <taxon>Eukaryota</taxon>
        <taxon>Fungi</taxon>
        <taxon>Dikarya</taxon>
        <taxon>Basidiomycota</taxon>
        <taxon>Agaricomycotina</taxon>
        <taxon>Agaricomycetes</taxon>
        <taxon>Polyporales</taxon>
        <taxon>Polyporaceae</taxon>
        <taxon>Ganoderma</taxon>
    </lineage>
</organism>
<evidence type="ECO:0000256" key="1">
    <source>
        <dbReference type="ARBA" id="ARBA00022692"/>
    </source>
</evidence>